<evidence type="ECO:0000256" key="11">
    <source>
        <dbReference type="ARBA" id="ARBA00023329"/>
    </source>
</evidence>
<evidence type="ECO:0000256" key="5">
    <source>
        <dbReference type="ARBA" id="ARBA00022553"/>
    </source>
</evidence>
<dbReference type="PANTHER" id="PTHR10261:SF0">
    <property type="entry name" value="COATOMER SUBUNIT GAMMA-2"/>
    <property type="match status" value="1"/>
</dbReference>
<dbReference type="InterPro" id="IPR012295">
    <property type="entry name" value="TBP_dom_sf"/>
</dbReference>
<evidence type="ECO:0000313" key="19">
    <source>
        <dbReference type="Proteomes" id="UP000193986"/>
    </source>
</evidence>
<evidence type="ECO:0000313" key="18">
    <source>
        <dbReference type="EMBL" id="ORY25920.1"/>
    </source>
</evidence>
<evidence type="ECO:0000256" key="4">
    <source>
        <dbReference type="ARBA" id="ARBA00022490"/>
    </source>
</evidence>
<evidence type="ECO:0000256" key="9">
    <source>
        <dbReference type="ARBA" id="ARBA00023034"/>
    </source>
</evidence>
<dbReference type="InterPro" id="IPR013041">
    <property type="entry name" value="Clathrin_app_Ig-like_sf"/>
</dbReference>
<dbReference type="GO" id="GO:0005198">
    <property type="term" value="F:structural molecule activity"/>
    <property type="evidence" value="ECO:0007669"/>
    <property type="project" value="InterPro"/>
</dbReference>
<comment type="subunit">
    <text evidence="13">Oligomeric complex.</text>
</comment>
<dbReference type="GO" id="GO:0030126">
    <property type="term" value="C:COPI vesicle coat"/>
    <property type="evidence" value="ECO:0007669"/>
    <property type="project" value="InterPro"/>
</dbReference>
<comment type="function">
    <text evidence="12 13">The coatomer is a cytosolic protein complex that binds to dilysine motifs and reversibly associates with Golgi non-clathrin-coated vesicles, which further mediate biosynthetic protein transport from the ER, via the Golgi up to the trans Golgi network. Coatomer complex is required for budding from Golgi membranes, and is essential for the retrograde Golgi-to-ER transport of dilysine-tagged proteins.</text>
</comment>
<accession>A0A1Y2AUG2</accession>
<dbReference type="Gene3D" id="2.60.40.1480">
    <property type="entry name" value="Coatomer, gamma subunit, appendage domain"/>
    <property type="match status" value="1"/>
</dbReference>
<evidence type="ECO:0000256" key="6">
    <source>
        <dbReference type="ARBA" id="ARBA00022737"/>
    </source>
</evidence>
<dbReference type="SUPFAM" id="SSF48371">
    <property type="entry name" value="ARM repeat"/>
    <property type="match status" value="1"/>
</dbReference>
<dbReference type="FunCoup" id="A0A1Y2AUG2">
    <property type="interactions" value="581"/>
</dbReference>
<dbReference type="InterPro" id="IPR016024">
    <property type="entry name" value="ARM-type_fold"/>
</dbReference>
<dbReference type="AlphaFoldDB" id="A0A1Y2AUG2"/>
<keyword evidence="19" id="KW-1185">Reference proteome</keyword>
<dbReference type="InterPro" id="IPR011989">
    <property type="entry name" value="ARM-like"/>
</dbReference>
<evidence type="ECO:0000256" key="10">
    <source>
        <dbReference type="ARBA" id="ARBA00023136"/>
    </source>
</evidence>
<feature type="domain" description="Clathrin/coatomer adaptor adaptin-like N-terminal" evidence="15">
    <location>
        <begin position="18"/>
        <end position="568"/>
    </location>
</feature>
<proteinExistence type="inferred from homology"/>
<dbReference type="STRING" id="71784.A0A1Y2AUG2"/>
<dbReference type="GO" id="GO:0006888">
    <property type="term" value="P:endoplasmic reticulum to Golgi vesicle-mediated transport"/>
    <property type="evidence" value="ECO:0007669"/>
    <property type="project" value="TreeGrafter"/>
</dbReference>
<evidence type="ECO:0000259" key="16">
    <source>
        <dbReference type="Pfam" id="PF08752"/>
    </source>
</evidence>
<evidence type="ECO:0000256" key="1">
    <source>
        <dbReference type="ARBA" id="ARBA00004255"/>
    </source>
</evidence>
<evidence type="ECO:0000256" key="13">
    <source>
        <dbReference type="PIRNR" id="PIRNR037093"/>
    </source>
</evidence>
<dbReference type="Pfam" id="PF01602">
    <property type="entry name" value="Adaptin_N"/>
    <property type="match status" value="1"/>
</dbReference>
<dbReference type="FunFam" id="1.25.10.10:FF:000071">
    <property type="entry name" value="Coatomer subunit gamma"/>
    <property type="match status" value="1"/>
</dbReference>
<dbReference type="InterPro" id="IPR017106">
    <property type="entry name" value="Coatomer_gsu"/>
</dbReference>
<dbReference type="Proteomes" id="UP000193986">
    <property type="component" value="Unassembled WGS sequence"/>
</dbReference>
<keyword evidence="4 13" id="KW-0963">Cytoplasm</keyword>
<keyword evidence="6" id="KW-0677">Repeat</keyword>
<keyword evidence="10 13" id="KW-0472">Membrane</keyword>
<reference evidence="18 19" key="1">
    <citation type="submission" date="2016-07" db="EMBL/GenBank/DDBJ databases">
        <title>Pervasive Adenine N6-methylation of Active Genes in Fungi.</title>
        <authorList>
            <consortium name="DOE Joint Genome Institute"/>
            <person name="Mondo S.J."/>
            <person name="Dannebaum R.O."/>
            <person name="Kuo R.C."/>
            <person name="Labutti K."/>
            <person name="Haridas S."/>
            <person name="Kuo A."/>
            <person name="Salamov A."/>
            <person name="Ahrendt S.R."/>
            <person name="Lipzen A."/>
            <person name="Sullivan W."/>
            <person name="Andreopoulos W.B."/>
            <person name="Clum A."/>
            <person name="Lindquist E."/>
            <person name="Daum C."/>
            <person name="Ramamoorthy G.K."/>
            <person name="Gryganskyi A."/>
            <person name="Culley D."/>
            <person name="Magnuson J.K."/>
            <person name="James T.Y."/>
            <person name="O'Malley M.A."/>
            <person name="Stajich J.E."/>
            <person name="Spatafora J.W."/>
            <person name="Visel A."/>
            <person name="Grigoriev I.V."/>
        </authorList>
    </citation>
    <scope>NUCLEOTIDE SEQUENCE [LARGE SCALE GENOMIC DNA]</scope>
    <source>
        <strain evidence="18 19">68-887.2</strain>
    </source>
</reference>
<dbReference type="GO" id="GO:0005783">
    <property type="term" value="C:endoplasmic reticulum"/>
    <property type="evidence" value="ECO:0007669"/>
    <property type="project" value="TreeGrafter"/>
</dbReference>
<dbReference type="SUPFAM" id="SSF49348">
    <property type="entry name" value="Clathrin adaptor appendage domain"/>
    <property type="match status" value="1"/>
</dbReference>
<feature type="domain" description="Coatomer subunit gamma C-terminal" evidence="17">
    <location>
        <begin position="806"/>
        <end position="919"/>
    </location>
</feature>
<dbReference type="GO" id="GO:0006891">
    <property type="term" value="P:intra-Golgi vesicle-mediated transport"/>
    <property type="evidence" value="ECO:0007669"/>
    <property type="project" value="TreeGrafter"/>
</dbReference>
<dbReference type="Gene3D" id="3.30.310.10">
    <property type="entry name" value="TATA-Binding Protein"/>
    <property type="match status" value="1"/>
</dbReference>
<dbReference type="FunFam" id="3.30.310.10:FF:000008">
    <property type="entry name" value="Coatomer subunit gamma"/>
    <property type="match status" value="1"/>
</dbReference>
<dbReference type="InterPro" id="IPR032154">
    <property type="entry name" value="Coatomer_g_Cpla"/>
</dbReference>
<dbReference type="SUPFAM" id="SSF55711">
    <property type="entry name" value="Subdomain of clathrin and coatomer appendage domain"/>
    <property type="match status" value="1"/>
</dbReference>
<dbReference type="InterPro" id="IPR009028">
    <property type="entry name" value="Coatomer/calthrin_app_sub_C"/>
</dbReference>
<dbReference type="GO" id="GO:0009306">
    <property type="term" value="P:protein secretion"/>
    <property type="evidence" value="ECO:0007669"/>
    <property type="project" value="TreeGrafter"/>
</dbReference>
<dbReference type="EMBL" id="MCFC01000052">
    <property type="protein sequence ID" value="ORY25920.1"/>
    <property type="molecule type" value="Genomic_DNA"/>
</dbReference>
<organism evidence="18 19">
    <name type="scientific">Naematelia encephala</name>
    <dbReference type="NCBI Taxonomy" id="71784"/>
    <lineage>
        <taxon>Eukaryota</taxon>
        <taxon>Fungi</taxon>
        <taxon>Dikarya</taxon>
        <taxon>Basidiomycota</taxon>
        <taxon>Agaricomycotina</taxon>
        <taxon>Tremellomycetes</taxon>
        <taxon>Tremellales</taxon>
        <taxon>Naemateliaceae</taxon>
        <taxon>Naematelia</taxon>
    </lineage>
</organism>
<keyword evidence="8 13" id="KW-0653">Protein transport</keyword>
<name>A0A1Y2AUG2_9TREE</name>
<evidence type="ECO:0000256" key="8">
    <source>
        <dbReference type="ARBA" id="ARBA00022927"/>
    </source>
</evidence>
<comment type="similarity">
    <text evidence="2 13">Belongs to the COPG family.</text>
</comment>
<comment type="subcellular location">
    <subcellularLocation>
        <location evidence="13">Cytoplasm</location>
    </subcellularLocation>
    <subcellularLocation>
        <location evidence="1 13">Golgi apparatus membrane</location>
        <topology evidence="1 13">Peripheral membrane protein</topology>
        <orientation evidence="1 13">Cytoplasmic side</orientation>
    </subcellularLocation>
    <subcellularLocation>
        <location evidence="13">Cytoplasmic vesicle</location>
        <location evidence="13">COPI-coated vesicle membrane</location>
        <topology evidence="13">Peripheral membrane protein</topology>
        <orientation evidence="13">Cytoplasmic side</orientation>
    </subcellularLocation>
</comment>
<dbReference type="InterPro" id="IPR037067">
    <property type="entry name" value="Coatomer_gsu_app_sf"/>
</dbReference>
<dbReference type="InParanoid" id="A0A1Y2AUG2"/>
<evidence type="ECO:0000256" key="3">
    <source>
        <dbReference type="ARBA" id="ARBA00022448"/>
    </source>
</evidence>
<dbReference type="Pfam" id="PF16381">
    <property type="entry name" value="Coatomer_g_Cpla"/>
    <property type="match status" value="1"/>
</dbReference>
<evidence type="ECO:0000256" key="2">
    <source>
        <dbReference type="ARBA" id="ARBA00010720"/>
    </source>
</evidence>
<evidence type="ECO:0000256" key="7">
    <source>
        <dbReference type="ARBA" id="ARBA00022892"/>
    </source>
</evidence>
<comment type="caution">
    <text evidence="18">The sequence shown here is derived from an EMBL/GenBank/DDBJ whole genome shotgun (WGS) entry which is preliminary data.</text>
</comment>
<evidence type="ECO:0000259" key="15">
    <source>
        <dbReference type="Pfam" id="PF01602"/>
    </source>
</evidence>
<evidence type="ECO:0000256" key="12">
    <source>
        <dbReference type="ARBA" id="ARBA00025536"/>
    </source>
</evidence>
<evidence type="ECO:0000256" key="14">
    <source>
        <dbReference type="SAM" id="MobiDB-lite"/>
    </source>
</evidence>
<dbReference type="InterPro" id="IPR013040">
    <property type="entry name" value="Coatomer_gsu_app_Ig-like_dom"/>
</dbReference>
<dbReference type="GO" id="GO:0005793">
    <property type="term" value="C:endoplasmic reticulum-Golgi intermediate compartment"/>
    <property type="evidence" value="ECO:0007669"/>
    <property type="project" value="TreeGrafter"/>
</dbReference>
<dbReference type="InterPro" id="IPR002553">
    <property type="entry name" value="Clathrin/coatomer_adapt-like_N"/>
</dbReference>
<dbReference type="GO" id="GO:0000139">
    <property type="term" value="C:Golgi membrane"/>
    <property type="evidence" value="ECO:0007669"/>
    <property type="project" value="UniProtKB-SubCell"/>
</dbReference>
<evidence type="ECO:0000259" key="17">
    <source>
        <dbReference type="Pfam" id="PF16381"/>
    </source>
</evidence>
<feature type="domain" description="Coatomer gamma subunit appendage Ig-like subdomain" evidence="16">
    <location>
        <begin position="655"/>
        <end position="803"/>
    </location>
</feature>
<keyword evidence="7 13" id="KW-0931">ER-Golgi transport</keyword>
<dbReference type="Gene3D" id="1.25.10.10">
    <property type="entry name" value="Leucine-rich Repeat Variant"/>
    <property type="match status" value="2"/>
</dbReference>
<keyword evidence="3 13" id="KW-0813">Transport</keyword>
<feature type="region of interest" description="Disordered" evidence="14">
    <location>
        <begin position="622"/>
        <end position="647"/>
    </location>
</feature>
<keyword evidence="11 13" id="KW-0968">Cytoplasmic vesicle</keyword>
<dbReference type="GO" id="GO:0006886">
    <property type="term" value="P:intracellular protein transport"/>
    <property type="evidence" value="ECO:0007669"/>
    <property type="project" value="InterPro"/>
</dbReference>
<dbReference type="PANTHER" id="PTHR10261">
    <property type="entry name" value="COATOMER SUBUNIT GAMMA"/>
    <property type="match status" value="1"/>
</dbReference>
<keyword evidence="9 13" id="KW-0333">Golgi apparatus</keyword>
<gene>
    <name evidence="18" type="ORF">BCR39DRAFT_542553</name>
</gene>
<dbReference type="FunFam" id="2.60.40.1480:FF:000001">
    <property type="entry name" value="Coatomer subunit gamma"/>
    <property type="match status" value="1"/>
</dbReference>
<sequence>MSFKKDEETGGMTFYHDKSTVIQEARAFNESPISPRKCRALLTRIVYLLYVGETFTTQEATTLFFGVTKLFQHKDAALRQMVYLVIKELSTIAEDVIMVTSSIMKDMQPNLEVVYRPNAIRALARIIDAQSVQSVERFFKSALVDRSSSIASASLISSYHLFPLSPAIIKRWSNEAQEAVNAKAVSSGGGYGGSASAYLSGGASGGYQAVASTSYIMQYHALGLLYLMREKDRMAITKMVQQLGAGGKGSSVVRNPMAICMLIRFARKVMDEDPNVVKQMHEYLEGLLRHKSDMVNIEAARAICEMRHVSTGDLFRPVAVLQLFLSSPKPVLKFAAIKTLSKLAQTQPAAVAACNLDMENLITDSNRSIATYAITTLLKTGNEASVDRLMKQISSFMADITDEFKIIVVDAIRSLCLKFPAKQAIMLSFLSGVLRDEGGYDFKQAVVEAIFDMIKFIKDCREAALAHLCEFIEDCEFTKLSVRILHLLGIEGPKTRNPTKFIRYIYNRVVLENAVVRAAAVSSLAKFGVCVEDQSVMKSVGVLLRRCLDDVDDEVRDRAAMYIRVLEEKGLADVFVREEATFSLAALENELVAYVKDDARHSTAFDIAQVPKVSREQAAAEIASSRPSALDTIASSSKSAEPSPVPATAAEAQSSYASQLAAVPELASYGPVLKSSAKPIELTESETEYVVTLVKHIFREHVVFQFNVSNTIPDTVLEEVSVLMIPSPDSGLIEDFIIPIASLTASVGPSPAYVSFTREEPESYAAGSFGCTLRFVSKEVDPSSGEPEQEGYNDEYQVEDCDLGAGDYITPTYVTFNSEWDKLASASSVTETFALSSSESLKDACRSLIEVLNMEPLGGTETPTSNSVHTLTLSGLVSGGGGKVLARCRMTFAPGAGVTLELSVRSEKAEVGKLVMAAI</sequence>
<dbReference type="FunFam" id="1.25.10.10:FF:000046">
    <property type="entry name" value="Coatomer subunit gamma"/>
    <property type="match status" value="1"/>
</dbReference>
<dbReference type="Pfam" id="PF08752">
    <property type="entry name" value="COP-gamma_platf"/>
    <property type="match status" value="1"/>
</dbReference>
<dbReference type="OrthoDB" id="1074925at2759"/>
<dbReference type="PIRSF" id="PIRSF037093">
    <property type="entry name" value="Coatomer_gamma_subunit"/>
    <property type="match status" value="1"/>
</dbReference>
<protein>
    <recommendedName>
        <fullName evidence="13">Coatomer subunit gamma</fullName>
    </recommendedName>
</protein>
<keyword evidence="5" id="KW-0597">Phosphoprotein</keyword>